<dbReference type="AlphaFoldDB" id="A0A7J9K2M3"/>
<comment type="caution">
    <text evidence="2">The sequence shown here is derived from an EMBL/GenBank/DDBJ whole genome shotgun (WGS) entry which is preliminary data.</text>
</comment>
<accession>A0A7J9K2M3</accession>
<evidence type="ECO:0000313" key="2">
    <source>
        <dbReference type="EMBL" id="MBA0840698.1"/>
    </source>
</evidence>
<keyword evidence="1" id="KW-0812">Transmembrane</keyword>
<evidence type="ECO:0000256" key="1">
    <source>
        <dbReference type="SAM" id="Phobius"/>
    </source>
</evidence>
<gene>
    <name evidence="2" type="ORF">Goarm_003264</name>
</gene>
<reference evidence="2" key="2">
    <citation type="submission" date="2020-04" db="EMBL/GenBank/DDBJ databases">
        <authorList>
            <person name="Grover C.E."/>
            <person name="Arick M.A. II"/>
            <person name="Thrash A."/>
            <person name="Conover J.L."/>
            <person name="Sanders W.S."/>
            <person name="Peterson D.G."/>
            <person name="Scheffler J.A."/>
            <person name="Scheffler B.E."/>
            <person name="Wendel J.F."/>
        </authorList>
    </citation>
    <scope>NUCLEOTIDE SEQUENCE</scope>
    <source>
        <strain evidence="2">6</strain>
        <tissue evidence="2">Leaf</tissue>
    </source>
</reference>
<reference evidence="2 3" key="1">
    <citation type="journal article" date="2019" name="Genome Biol. Evol.">
        <title>Insights into the evolution of the New World diploid cottons (Gossypium, subgenus Houzingenia) based on genome sequencing.</title>
        <authorList>
            <person name="Grover C.E."/>
            <person name="Arick M.A. 2nd"/>
            <person name="Thrash A."/>
            <person name="Conover J.L."/>
            <person name="Sanders W.S."/>
            <person name="Peterson D.G."/>
            <person name="Frelichowski J.E."/>
            <person name="Scheffler J.A."/>
            <person name="Scheffler B.E."/>
            <person name="Wendel J.F."/>
        </authorList>
    </citation>
    <scope>NUCLEOTIDE SEQUENCE [LARGE SCALE GENOMIC DNA]</scope>
    <source>
        <strain evidence="2">6</strain>
        <tissue evidence="2">Leaf</tissue>
    </source>
</reference>
<keyword evidence="1" id="KW-1133">Transmembrane helix</keyword>
<dbReference type="Proteomes" id="UP000593575">
    <property type="component" value="Unassembled WGS sequence"/>
</dbReference>
<proteinExistence type="predicted"/>
<feature type="transmembrane region" description="Helical" evidence="1">
    <location>
        <begin position="12"/>
        <end position="31"/>
    </location>
</feature>
<dbReference type="EMBL" id="JABFAE010000011">
    <property type="protein sequence ID" value="MBA0840699.1"/>
    <property type="molecule type" value="Genomic_DNA"/>
</dbReference>
<evidence type="ECO:0000313" key="3">
    <source>
        <dbReference type="Proteomes" id="UP000593575"/>
    </source>
</evidence>
<protein>
    <submittedName>
        <fullName evidence="2">Uncharacterized protein</fullName>
    </submittedName>
</protein>
<keyword evidence="1" id="KW-0472">Membrane</keyword>
<organism evidence="2 3">
    <name type="scientific">Gossypium armourianum</name>
    <dbReference type="NCBI Taxonomy" id="34283"/>
    <lineage>
        <taxon>Eukaryota</taxon>
        <taxon>Viridiplantae</taxon>
        <taxon>Streptophyta</taxon>
        <taxon>Embryophyta</taxon>
        <taxon>Tracheophyta</taxon>
        <taxon>Spermatophyta</taxon>
        <taxon>Magnoliopsida</taxon>
        <taxon>eudicotyledons</taxon>
        <taxon>Gunneridae</taxon>
        <taxon>Pentapetalae</taxon>
        <taxon>rosids</taxon>
        <taxon>malvids</taxon>
        <taxon>Malvales</taxon>
        <taxon>Malvaceae</taxon>
        <taxon>Malvoideae</taxon>
        <taxon>Gossypium</taxon>
    </lineage>
</organism>
<dbReference type="EMBL" id="JABFAE010000011">
    <property type="protein sequence ID" value="MBA0840698.1"/>
    <property type="molecule type" value="Genomic_DNA"/>
</dbReference>
<name>A0A7J9K2M3_9ROSI</name>
<sequence>MSCLCEGVLKFLLILNSLILLCDCSFVSIGVEVPWLPMHCL</sequence>
<keyword evidence="3" id="KW-1185">Reference proteome</keyword>